<reference evidence="13" key="1">
    <citation type="submission" date="2020-11" db="EMBL/GenBank/DDBJ databases">
        <authorList>
            <person name="Tran Van P."/>
        </authorList>
    </citation>
    <scope>NUCLEOTIDE SEQUENCE</scope>
</reference>
<evidence type="ECO:0000256" key="10">
    <source>
        <dbReference type="ARBA" id="ARBA00037301"/>
    </source>
</evidence>
<evidence type="ECO:0000256" key="8">
    <source>
        <dbReference type="ARBA" id="ARBA00023136"/>
    </source>
</evidence>
<dbReference type="Gene3D" id="3.90.550.10">
    <property type="entry name" value="Spore Coat Polysaccharide Biosynthesis Protein SpsA, Chain A"/>
    <property type="match status" value="1"/>
</dbReference>
<keyword evidence="8" id="KW-0472">Membrane</keyword>
<dbReference type="PANTHER" id="PTHR46012:SF2">
    <property type="entry name" value="IP22168P"/>
    <property type="match status" value="1"/>
</dbReference>
<accession>A0A7R9QNU4</accession>
<name>A0A7R9QNU4_9ACAR</name>
<evidence type="ECO:0000313" key="14">
    <source>
        <dbReference type="Proteomes" id="UP000728032"/>
    </source>
</evidence>
<keyword evidence="3" id="KW-0328">Glycosyltransferase</keyword>
<keyword evidence="9" id="KW-0325">Glycoprotein</keyword>
<evidence type="ECO:0000256" key="3">
    <source>
        <dbReference type="ARBA" id="ARBA00022676"/>
    </source>
</evidence>
<evidence type="ECO:0000256" key="6">
    <source>
        <dbReference type="ARBA" id="ARBA00022968"/>
    </source>
</evidence>
<evidence type="ECO:0000256" key="9">
    <source>
        <dbReference type="ARBA" id="ARBA00023180"/>
    </source>
</evidence>
<keyword evidence="6" id="KW-0735">Signal-anchor</keyword>
<dbReference type="GO" id="GO:0140563">
    <property type="term" value="F:UDP-D-xylose:beta-D-glucoside alpha-1,3-D-xylosyltransferase activity"/>
    <property type="evidence" value="ECO:0007669"/>
    <property type="project" value="UniProtKB-EC"/>
</dbReference>
<dbReference type="Pfam" id="PF01501">
    <property type="entry name" value="Glyco_transf_8"/>
    <property type="match status" value="1"/>
</dbReference>
<dbReference type="InterPro" id="IPR002495">
    <property type="entry name" value="Glyco_trans_8"/>
</dbReference>
<evidence type="ECO:0000256" key="5">
    <source>
        <dbReference type="ARBA" id="ARBA00022692"/>
    </source>
</evidence>
<dbReference type="GO" id="GO:0016266">
    <property type="term" value="P:protein O-linked glycosylation via N-acetyl-galactosamine"/>
    <property type="evidence" value="ECO:0007669"/>
    <property type="project" value="TreeGrafter"/>
</dbReference>
<dbReference type="EC" id="2.4.2.42" evidence="11"/>
<evidence type="ECO:0000256" key="4">
    <source>
        <dbReference type="ARBA" id="ARBA00022679"/>
    </source>
</evidence>
<comment type="similarity">
    <text evidence="2">Belongs to the glycosyltransferase 8 family.</text>
</comment>
<dbReference type="SUPFAM" id="SSF53448">
    <property type="entry name" value="Nucleotide-diphospho-sugar transferases"/>
    <property type="match status" value="1"/>
</dbReference>
<proteinExistence type="inferred from homology"/>
<dbReference type="EMBL" id="CAJPVJ010005916">
    <property type="protein sequence ID" value="CAG2169952.1"/>
    <property type="molecule type" value="Genomic_DNA"/>
</dbReference>
<keyword evidence="5" id="KW-0812">Transmembrane</keyword>
<dbReference type="EMBL" id="OC920741">
    <property type="protein sequence ID" value="CAD7652765.1"/>
    <property type="molecule type" value="Genomic_DNA"/>
</dbReference>
<comment type="function">
    <text evidence="10">Glycosyltransferase which elongates the O-linked glucose attached to EGF-like repeats in the extracellular domain of Notch proteins by catalyzing the addition of xylose.</text>
</comment>
<evidence type="ECO:0000256" key="11">
    <source>
        <dbReference type="ARBA" id="ARBA00038854"/>
    </source>
</evidence>
<evidence type="ECO:0000256" key="1">
    <source>
        <dbReference type="ARBA" id="ARBA00004606"/>
    </source>
</evidence>
<protein>
    <recommendedName>
        <fullName evidence="11">UDP-D-xylose:beta-D-glucoside alpha-1,3-D-xylosyltransferase</fullName>
        <ecNumber evidence="11">2.4.2.42</ecNumber>
    </recommendedName>
</protein>
<feature type="non-terminal residue" evidence="13">
    <location>
        <position position="1"/>
    </location>
</feature>
<keyword evidence="4" id="KW-0808">Transferase</keyword>
<dbReference type="GO" id="GO:0016020">
    <property type="term" value="C:membrane"/>
    <property type="evidence" value="ECO:0007669"/>
    <property type="project" value="UniProtKB-SubCell"/>
</dbReference>
<keyword evidence="14" id="KW-1185">Reference proteome</keyword>
<comment type="subcellular location">
    <subcellularLocation>
        <location evidence="1">Membrane</location>
        <topology evidence="1">Single-pass type II membrane protein</topology>
    </subcellularLocation>
</comment>
<evidence type="ECO:0000256" key="7">
    <source>
        <dbReference type="ARBA" id="ARBA00022989"/>
    </source>
</evidence>
<comment type="catalytic activity">
    <reaction evidence="12">
        <text>3-O-(beta-D-glucosyl)-L-seryl-[EGF-like domain protein] + UDP-alpha-D-xylose = 3-O-[alpha-D-xylosyl-(1-&gt;3)-beta-D-glucosyl]-L-seryl-[EGF-like domain protein] + UDP + H(+)</text>
        <dbReference type="Rhea" id="RHEA:56064"/>
        <dbReference type="Rhea" id="RHEA-COMP:14610"/>
        <dbReference type="Rhea" id="RHEA-COMP:14611"/>
        <dbReference type="ChEBI" id="CHEBI:15378"/>
        <dbReference type="ChEBI" id="CHEBI:57632"/>
        <dbReference type="ChEBI" id="CHEBI:58223"/>
        <dbReference type="ChEBI" id="CHEBI:140575"/>
        <dbReference type="ChEBI" id="CHEBI:140576"/>
        <dbReference type="EC" id="2.4.2.42"/>
    </reaction>
</comment>
<organism evidence="13">
    <name type="scientific">Oppiella nova</name>
    <dbReference type="NCBI Taxonomy" id="334625"/>
    <lineage>
        <taxon>Eukaryota</taxon>
        <taxon>Metazoa</taxon>
        <taxon>Ecdysozoa</taxon>
        <taxon>Arthropoda</taxon>
        <taxon>Chelicerata</taxon>
        <taxon>Arachnida</taxon>
        <taxon>Acari</taxon>
        <taxon>Acariformes</taxon>
        <taxon>Sarcoptiformes</taxon>
        <taxon>Oribatida</taxon>
        <taxon>Brachypylina</taxon>
        <taxon>Oppioidea</taxon>
        <taxon>Oppiidae</taxon>
        <taxon>Oppiella</taxon>
    </lineage>
</organism>
<dbReference type="AlphaFoldDB" id="A0A7R9QNU4"/>
<gene>
    <name evidence="13" type="ORF">ONB1V03_LOCUS9424</name>
</gene>
<evidence type="ECO:0000256" key="2">
    <source>
        <dbReference type="ARBA" id="ARBA00006351"/>
    </source>
</evidence>
<dbReference type="PANTHER" id="PTHR46012">
    <property type="entry name" value="IP22168P"/>
    <property type="match status" value="1"/>
</dbReference>
<keyword evidence="7" id="KW-1133">Transmembrane helix</keyword>
<evidence type="ECO:0000256" key="12">
    <source>
        <dbReference type="ARBA" id="ARBA00049181"/>
    </source>
</evidence>
<dbReference type="OrthoDB" id="6513184at2759"/>
<evidence type="ECO:0000313" key="13">
    <source>
        <dbReference type="EMBL" id="CAD7652765.1"/>
    </source>
</evidence>
<sequence>MIKIAVTSCGDHQIMEQTLVMIKSAILLASYDSVIHIDSDSIFLSPVEQLWQYFGHMNATQVLAMAPDNTNPSTSWYKNENTGAHRIPTPTLYSLNTGIILMNLTRMREIDFFGEMEPIVHKYGARIKWVVNDIMSIYLHRHPHRYLNLSCRWNYLTDHCDAGQVFCESAHTSGVALLHGSRGTFMAGTRAPAFRAVYLAFLYYEFNTDLQLNLVLPLKRNLMPNIMTALADYDLEDLMNPDLWLLPSNGLGPVNNTANYGLVIQVNTSNPNTGAPLVHTNAVGTGGAVIRNMTSHKKA</sequence>
<dbReference type="InterPro" id="IPR051993">
    <property type="entry name" value="Glycosyltransferase_8"/>
</dbReference>
<dbReference type="InterPro" id="IPR029044">
    <property type="entry name" value="Nucleotide-diphossugar_trans"/>
</dbReference>
<dbReference type="Proteomes" id="UP000728032">
    <property type="component" value="Unassembled WGS sequence"/>
</dbReference>